<evidence type="ECO:0000256" key="3">
    <source>
        <dbReference type="ARBA" id="ARBA00022989"/>
    </source>
</evidence>
<dbReference type="AlphaFoldDB" id="A0A4U8Q3Q4"/>
<name>A0A4U8Q3Q4_9FIRM</name>
<feature type="domain" description="ABC-2 type transporter transmembrane" evidence="6">
    <location>
        <begin position="104"/>
        <end position="312"/>
    </location>
</feature>
<protein>
    <submittedName>
        <fullName evidence="7">ABC-type transport system involved in multi-copper enzyme maturation, permease component</fullName>
    </submittedName>
</protein>
<dbReference type="InterPro" id="IPR013525">
    <property type="entry name" value="ABC2_TM"/>
</dbReference>
<dbReference type="PANTHER" id="PTHR43027:SF1">
    <property type="entry name" value="DOXORUBICIN RESISTANCE ABC TRANSPORTER PERMEASE PROTEIN DRRC-RELATED"/>
    <property type="match status" value="1"/>
</dbReference>
<dbReference type="Proteomes" id="UP000306509">
    <property type="component" value="Unassembled WGS sequence"/>
</dbReference>
<feature type="transmembrane region" description="Helical" evidence="5">
    <location>
        <begin position="298"/>
        <end position="316"/>
    </location>
</feature>
<dbReference type="PANTHER" id="PTHR43027">
    <property type="entry name" value="DOXORUBICIN RESISTANCE ABC TRANSPORTER PERMEASE PROTEIN DRRC-RELATED"/>
    <property type="match status" value="1"/>
</dbReference>
<dbReference type="InterPro" id="IPR052902">
    <property type="entry name" value="ABC-2_transporter"/>
</dbReference>
<evidence type="ECO:0000313" key="8">
    <source>
        <dbReference type="Proteomes" id="UP000306509"/>
    </source>
</evidence>
<feature type="transmembrane region" description="Helical" evidence="5">
    <location>
        <begin position="174"/>
        <end position="197"/>
    </location>
</feature>
<organism evidence="7 8">
    <name type="scientific">Robinsoniella peoriensis</name>
    <dbReference type="NCBI Taxonomy" id="180332"/>
    <lineage>
        <taxon>Bacteria</taxon>
        <taxon>Bacillati</taxon>
        <taxon>Bacillota</taxon>
        <taxon>Clostridia</taxon>
        <taxon>Lachnospirales</taxon>
        <taxon>Lachnospiraceae</taxon>
        <taxon>Robinsoniella</taxon>
    </lineage>
</organism>
<accession>A0A4U8Q3Q4</accession>
<feature type="transmembrane region" description="Helical" evidence="5">
    <location>
        <begin position="133"/>
        <end position="153"/>
    </location>
</feature>
<dbReference type="Pfam" id="PF12698">
    <property type="entry name" value="ABC2_membrane_3"/>
    <property type="match status" value="1"/>
</dbReference>
<feature type="transmembrane region" description="Helical" evidence="5">
    <location>
        <begin position="209"/>
        <end position="233"/>
    </location>
</feature>
<reference evidence="7 8" key="1">
    <citation type="journal article" date="2019" name="Anaerobe">
        <title>Detection of Robinsoniella peoriensis in multiple bone samples of a trauma patient.</title>
        <authorList>
            <person name="Schrottner P."/>
            <person name="Hartwich K."/>
            <person name="Bunk B."/>
            <person name="Schober I."/>
            <person name="Helbig S."/>
            <person name="Rudolph W.W."/>
            <person name="Gunzer F."/>
        </authorList>
    </citation>
    <scope>NUCLEOTIDE SEQUENCE [LARGE SCALE GENOMIC DNA]</scope>
    <source>
        <strain evidence="7 8">DSM 106044</strain>
    </source>
</reference>
<keyword evidence="3 5" id="KW-1133">Transmembrane helix</keyword>
<dbReference type="GO" id="GO:0140359">
    <property type="term" value="F:ABC-type transporter activity"/>
    <property type="evidence" value="ECO:0007669"/>
    <property type="project" value="InterPro"/>
</dbReference>
<dbReference type="STRING" id="180332.GCA_000797495_05633"/>
<feature type="transmembrane region" description="Helical" evidence="5">
    <location>
        <begin position="20"/>
        <end position="38"/>
    </location>
</feature>
<comment type="subcellular location">
    <subcellularLocation>
        <location evidence="1">Membrane</location>
        <topology evidence="1">Multi-pass membrane protein</topology>
    </subcellularLocation>
</comment>
<keyword evidence="8" id="KW-1185">Reference proteome</keyword>
<evidence type="ECO:0000256" key="4">
    <source>
        <dbReference type="ARBA" id="ARBA00023136"/>
    </source>
</evidence>
<dbReference type="RefSeq" id="WP_138003230.1">
    <property type="nucleotide sequence ID" value="NZ_QGQD01000069.1"/>
</dbReference>
<dbReference type="EMBL" id="QGQD01000069">
    <property type="protein sequence ID" value="TLC99411.1"/>
    <property type="molecule type" value="Genomic_DNA"/>
</dbReference>
<evidence type="ECO:0000256" key="1">
    <source>
        <dbReference type="ARBA" id="ARBA00004141"/>
    </source>
</evidence>
<evidence type="ECO:0000256" key="5">
    <source>
        <dbReference type="SAM" id="Phobius"/>
    </source>
</evidence>
<feature type="transmembrane region" description="Helical" evidence="5">
    <location>
        <begin position="240"/>
        <end position="259"/>
    </location>
</feature>
<sequence length="325" mass="36007">MNCINLIKNNFKRILTHKEILAVAIIIVPVFIGIAVIFSERAEMKLSVALVGDISGISREISENNKYKIDVVKERPPESALLMGTYAAVIEQNKDGTYRVVTIKSKKEQSAMENYFNTGKMEIENKRGAGTNILGYIFMIMIMQAVALTILYPEDRIKKTFRRIMTAPVSEKQYLFSQGILTVLFLFIPTYVAIVIANAGFGINLGYSLGMMALLLGILTVFSTSFALFISSLIERNTSLAASGIAVITCILAGCFISFSDNNTLLDNVLNLIPQKAYMNMIQGIAGGGKFFNYMDQVIYLMIWIVGLWVIGGVITSHKVKKGIY</sequence>
<evidence type="ECO:0000313" key="7">
    <source>
        <dbReference type="EMBL" id="TLC99411.1"/>
    </source>
</evidence>
<gene>
    <name evidence="7" type="ORF">DSM106044_03614</name>
</gene>
<keyword evidence="2 5" id="KW-0812">Transmembrane</keyword>
<keyword evidence="4 5" id="KW-0472">Membrane</keyword>
<evidence type="ECO:0000256" key="2">
    <source>
        <dbReference type="ARBA" id="ARBA00022692"/>
    </source>
</evidence>
<dbReference type="GO" id="GO:0016020">
    <property type="term" value="C:membrane"/>
    <property type="evidence" value="ECO:0007669"/>
    <property type="project" value="UniProtKB-SubCell"/>
</dbReference>
<proteinExistence type="predicted"/>
<comment type="caution">
    <text evidence="7">The sequence shown here is derived from an EMBL/GenBank/DDBJ whole genome shotgun (WGS) entry which is preliminary data.</text>
</comment>
<evidence type="ECO:0000259" key="6">
    <source>
        <dbReference type="Pfam" id="PF12698"/>
    </source>
</evidence>